<sequence length="1192" mass="137451">MKERINRLAKGIIDSEQPKMTWSPEKIDETLRMNTLVQRNLWIGSENGLSVKGFVYSSNLRVRIPGDNNSFGGLRCRIVYEVDTSFLTAGDTITGSFYLVTNCGEEEIPYEFHVEVADAGKTLGDLKTAEDFLHVAENDMETALRLLEYPDFVEVPFMQDLHVRALYDGLKGHGSRANFMEEFLVGLGVKKPVSLTIPGKARIYTDLAESVEDTIEIRMDNWGSVYLEVTADGEFLHLPKKSATQADFEDGLLRLPVRILAERLHAGKNFGAVLIHTARETVRIPIEASAADAGGCDRAHMSFQKELGNYLTARLAYENGIGGTEAVHQMQRELDLMKMTHYDAGLRLLQAELYLLTDRREKAQTILKELQDSAALKISGDRKLNCLYRYLYVTLTGNAEQKDTLIRLLQQYASEETGSSLFYYLMLLRLDEELQKNPVTVLISMEQEFKDGCHSPFLYAAGLKLLESDPILLDNAGNFELHALYYGARRKIISRELALAAVRVVRASRSYREFYRRLLTELYGLYPETEILEALCAMLIRGDCRETACFEWYSRALEADLSLTRLYEYYLYAMPENYDRLMSREVFLYFSYSANLDAGSQAKLYANLLTYGTPDSDIYRMYERAMEEFAVDQLFKERIDGALAVLYRKLIYPELIDTQMARVLPGILKSCRVECREPAMKYVVVRHEEQMTEDAYVLNEGTAYVPLFSERDLVLFQDENETRYARVNCAIQPVFTDMEELIQTCFEMNPMHPFLFMNACAKACRKEVLTGDDAILLEHADQKMELHPLFRAKVLSAIVRYYKTMADGTEDAKRDGSVSYLLSLDKDQLTRDERNGVCGTLIRCGHFSEAYEMVCRYGLEGLPVNLLLRLCGRMLLQNLFDRDDHLLYLTWYVFEHEKPDSVILDYLCEHFNGTVDQMYRVLMQGLRLRVETYDLEERLVAQMLFTGNTAKLDRVFELYASRKKTGENIVRAYFTVKSVEYFLENRPTDDKVFAFLEGAVQGSSDRERIPDIYLLALTKYYATLPELSEEQRRLCQSVVDVLLDAGMIFAYFKDLARFIHIPGNILDKEIIEYHGNRAVRPYLRLRILPQEEEFHYEEMRLVYRDIYIREKVIFEGETLEYQIEEEEDGVRKTKEKGEISCREIPGRSRESRFAALNEMSLSLKVNNETALREKMREYQKRDAAVSALFPIV</sequence>
<protein>
    <submittedName>
        <fullName evidence="3">Uncharacterized protein</fullName>
    </submittedName>
</protein>
<reference evidence="3 4" key="1">
    <citation type="submission" date="2018-03" db="EMBL/GenBank/DDBJ databases">
        <title>Lachnoclostridium SNUG30386 gen.nov., sp.nov., isolated from human faeces.</title>
        <authorList>
            <person name="Seo B."/>
            <person name="Jeon K."/>
            <person name="Ko G."/>
        </authorList>
    </citation>
    <scope>NUCLEOTIDE SEQUENCE [LARGE SCALE GENOMIC DNA]</scope>
    <source>
        <strain evidence="3 4">SNUG30386</strain>
    </source>
</reference>
<accession>A0A2T3FUE2</accession>
<keyword evidence="4" id="KW-1185">Reference proteome</keyword>
<feature type="domain" description="DUF5717" evidence="1">
    <location>
        <begin position="883"/>
        <end position="1189"/>
    </location>
</feature>
<dbReference type="EMBL" id="PYLO01000001">
    <property type="protein sequence ID" value="PST38871.1"/>
    <property type="molecule type" value="Genomic_DNA"/>
</dbReference>
<evidence type="ECO:0000259" key="2">
    <source>
        <dbReference type="Pfam" id="PF18984"/>
    </source>
</evidence>
<dbReference type="InterPro" id="IPR043775">
    <property type="entry name" value="DUF5717_N"/>
</dbReference>
<proteinExistence type="predicted"/>
<dbReference type="Proteomes" id="UP000241048">
    <property type="component" value="Unassembled WGS sequence"/>
</dbReference>
<evidence type="ECO:0000259" key="1">
    <source>
        <dbReference type="Pfam" id="PF18983"/>
    </source>
</evidence>
<evidence type="ECO:0000313" key="3">
    <source>
        <dbReference type="EMBL" id="PST38871.1"/>
    </source>
</evidence>
<dbReference type="Pfam" id="PF18983">
    <property type="entry name" value="DUF5717"/>
    <property type="match status" value="1"/>
</dbReference>
<dbReference type="Pfam" id="PF18984">
    <property type="entry name" value="DUF5717_N"/>
    <property type="match status" value="1"/>
</dbReference>
<dbReference type="AlphaFoldDB" id="A0A2T3FUE2"/>
<dbReference type="RefSeq" id="WP_107000038.1">
    <property type="nucleotide sequence ID" value="NZ_PYLO01000001.1"/>
</dbReference>
<name>A0A2T3FUE2_9CLOT</name>
<evidence type="ECO:0000313" key="4">
    <source>
        <dbReference type="Proteomes" id="UP000241048"/>
    </source>
</evidence>
<comment type="caution">
    <text evidence="3">The sequence shown here is derived from an EMBL/GenBank/DDBJ whole genome shotgun (WGS) entry which is preliminary data.</text>
</comment>
<dbReference type="InterPro" id="IPR043774">
    <property type="entry name" value="DUF5717_C"/>
</dbReference>
<organism evidence="3 4">
    <name type="scientific">Clostridium fessum</name>
    <dbReference type="NCBI Taxonomy" id="2126740"/>
    <lineage>
        <taxon>Bacteria</taxon>
        <taxon>Bacillati</taxon>
        <taxon>Bacillota</taxon>
        <taxon>Clostridia</taxon>
        <taxon>Eubacteriales</taxon>
        <taxon>Clostridiaceae</taxon>
        <taxon>Clostridium</taxon>
    </lineage>
</organism>
<gene>
    <name evidence="3" type="ORF">C7U56_02770</name>
</gene>
<feature type="domain" description="DUF5717" evidence="2">
    <location>
        <begin position="1"/>
        <end position="880"/>
    </location>
</feature>